<dbReference type="RefSeq" id="WP_236457347.1">
    <property type="nucleotide sequence ID" value="NZ_CBCSGE010000006.1"/>
</dbReference>
<evidence type="ECO:0000313" key="2">
    <source>
        <dbReference type="Proteomes" id="UP001589607"/>
    </source>
</evidence>
<proteinExistence type="predicted"/>
<gene>
    <name evidence="1" type="ORF">ACFFVF_11825</name>
</gene>
<name>A0ABV5GPC3_9FLAO</name>
<keyword evidence="2" id="KW-1185">Reference proteome</keyword>
<protein>
    <submittedName>
        <fullName evidence="1">Carboxypeptidase-like regulatory domain-containing protein</fullName>
    </submittedName>
</protein>
<dbReference type="Proteomes" id="UP001589607">
    <property type="component" value="Unassembled WGS sequence"/>
</dbReference>
<sequence>MKNFLIICFFYLFSCSSAKKHVIQNEINGTVLNIENETVSNVDVKFYNDGDDFGFVPKSLKTDENGFFSVKEVKVKGDYRITNLLSEKLPSKIIFKKEGYLSDTIRIADYSNANKEEVMKMNVILKRVINN</sequence>
<dbReference type="SUPFAM" id="SSF49464">
    <property type="entry name" value="Carboxypeptidase regulatory domain-like"/>
    <property type="match status" value="1"/>
</dbReference>
<dbReference type="EMBL" id="JBHMEY010000040">
    <property type="protein sequence ID" value="MFB9097207.1"/>
    <property type="molecule type" value="Genomic_DNA"/>
</dbReference>
<dbReference type="Gene3D" id="2.60.40.1120">
    <property type="entry name" value="Carboxypeptidase-like, regulatory domain"/>
    <property type="match status" value="1"/>
</dbReference>
<dbReference type="InterPro" id="IPR008969">
    <property type="entry name" value="CarboxyPept-like_regulatory"/>
</dbReference>
<comment type="caution">
    <text evidence="1">The sequence shown here is derived from an EMBL/GenBank/DDBJ whole genome shotgun (WGS) entry which is preliminary data.</text>
</comment>
<reference evidence="1 2" key="1">
    <citation type="submission" date="2024-09" db="EMBL/GenBank/DDBJ databases">
        <authorList>
            <person name="Sun Q."/>
            <person name="Mori K."/>
        </authorList>
    </citation>
    <scope>NUCLEOTIDE SEQUENCE [LARGE SCALE GENOMIC DNA]</scope>
    <source>
        <strain evidence="1 2">CECT 7955</strain>
    </source>
</reference>
<accession>A0ABV5GPC3</accession>
<evidence type="ECO:0000313" key="1">
    <source>
        <dbReference type="EMBL" id="MFB9097207.1"/>
    </source>
</evidence>
<organism evidence="1 2">
    <name type="scientific">Flavobacterium jumunjinense</name>
    <dbReference type="NCBI Taxonomy" id="998845"/>
    <lineage>
        <taxon>Bacteria</taxon>
        <taxon>Pseudomonadati</taxon>
        <taxon>Bacteroidota</taxon>
        <taxon>Flavobacteriia</taxon>
        <taxon>Flavobacteriales</taxon>
        <taxon>Flavobacteriaceae</taxon>
        <taxon>Flavobacterium</taxon>
    </lineage>
</organism>